<feature type="chain" id="PRO_5010318781" evidence="2">
    <location>
        <begin position="20"/>
        <end position="255"/>
    </location>
</feature>
<evidence type="ECO:0000256" key="1">
    <source>
        <dbReference type="SAM" id="Coils"/>
    </source>
</evidence>
<organism evidence="3 4">
    <name type="scientific">Zhouia amylolytica</name>
    <dbReference type="NCBI Taxonomy" id="376730"/>
    <lineage>
        <taxon>Bacteria</taxon>
        <taxon>Pseudomonadati</taxon>
        <taxon>Bacteroidota</taxon>
        <taxon>Flavobacteriia</taxon>
        <taxon>Flavobacteriales</taxon>
        <taxon>Flavobacteriaceae</taxon>
        <taxon>Zhouia</taxon>
    </lineage>
</organism>
<reference evidence="3 4" key="1">
    <citation type="submission" date="2016-10" db="EMBL/GenBank/DDBJ databases">
        <authorList>
            <person name="de Groot N.N."/>
        </authorList>
    </citation>
    <scope>NUCLEOTIDE SEQUENCE [LARGE SCALE GENOMIC DNA]</scope>
    <source>
        <strain evidence="3 4">CGMCC 1.6114</strain>
    </source>
</reference>
<feature type="coiled-coil region" evidence="1">
    <location>
        <begin position="22"/>
        <end position="112"/>
    </location>
</feature>
<keyword evidence="2" id="KW-0732">Signal</keyword>
<protein>
    <submittedName>
        <fullName evidence="3">OmpA family protein</fullName>
    </submittedName>
</protein>
<feature type="signal peptide" evidence="2">
    <location>
        <begin position="1"/>
        <end position="19"/>
    </location>
</feature>
<evidence type="ECO:0000313" key="3">
    <source>
        <dbReference type="EMBL" id="SFS57563.1"/>
    </source>
</evidence>
<gene>
    <name evidence="3" type="ORF">SAMN04487906_1010</name>
</gene>
<name>A0A1I6QYR5_9FLAO</name>
<dbReference type="EMBL" id="FPAG01000002">
    <property type="protein sequence ID" value="SFS57563.1"/>
    <property type="molecule type" value="Genomic_DNA"/>
</dbReference>
<dbReference type="Proteomes" id="UP000183209">
    <property type="component" value="Unassembled WGS sequence"/>
</dbReference>
<dbReference type="OrthoDB" id="1427661at2"/>
<sequence length="255" mass="27751">MKYLLPTLTLLLLTTGVFAQSRRELKDQVESLSSQLDSTTTLLTKTQRDLGSAERKVNSLDTQVTQLSESNKELLNNMNKFLSASTQQSNSMNKTLKALENKEAQLKGLRDAFSANDSIALIILTDLKKSLGENAQVGVQNGAITILSNNSSIFGSKTGSSTIEASAKEFLGKIATAAKKHQGFMVSAENNSNDWAISGSRAAAIGEVFQNDFETPANEIKTSAVAGEKDLTIIRIHPSFDNFYLWVRDNIKNGN</sequence>
<accession>A0A1I6QYR5</accession>
<evidence type="ECO:0000313" key="4">
    <source>
        <dbReference type="Proteomes" id="UP000183209"/>
    </source>
</evidence>
<proteinExistence type="predicted"/>
<keyword evidence="1" id="KW-0175">Coiled coil</keyword>
<evidence type="ECO:0000256" key="2">
    <source>
        <dbReference type="SAM" id="SignalP"/>
    </source>
</evidence>
<dbReference type="AlphaFoldDB" id="A0A1I6QYR5"/>
<dbReference type="RefSeq" id="WP_038263971.1">
    <property type="nucleotide sequence ID" value="NZ_FPAG01000002.1"/>
</dbReference>